<dbReference type="InterPro" id="IPR011112">
    <property type="entry name" value="Rho-like_N"/>
</dbReference>
<dbReference type="Pfam" id="PF07498">
    <property type="entry name" value="Rho_N"/>
    <property type="match status" value="1"/>
</dbReference>
<feature type="region of interest" description="Disordered" evidence="1">
    <location>
        <begin position="1"/>
        <end position="85"/>
    </location>
</feature>
<evidence type="ECO:0000313" key="3">
    <source>
        <dbReference type="EMBL" id="PRY67074.1"/>
    </source>
</evidence>
<keyword evidence="4" id="KW-1185">Reference proteome</keyword>
<comment type="caution">
    <text evidence="3">The sequence shown here is derived from an EMBL/GenBank/DDBJ whole genome shotgun (WGS) entry which is preliminary data.</text>
</comment>
<accession>A0A2T0VA95</accession>
<dbReference type="AlphaFoldDB" id="A0A2T0VA95"/>
<evidence type="ECO:0000256" key="1">
    <source>
        <dbReference type="SAM" id="MobiDB-lite"/>
    </source>
</evidence>
<feature type="compositionally biased region" description="Basic residues" evidence="1">
    <location>
        <begin position="58"/>
        <end position="76"/>
    </location>
</feature>
<feature type="compositionally biased region" description="Basic and acidic residues" evidence="1">
    <location>
        <begin position="48"/>
        <end position="57"/>
    </location>
</feature>
<dbReference type="EMBL" id="PVTL01000008">
    <property type="protein sequence ID" value="PRY67074.1"/>
    <property type="molecule type" value="Genomic_DNA"/>
</dbReference>
<evidence type="ECO:0000259" key="2">
    <source>
        <dbReference type="Pfam" id="PF07498"/>
    </source>
</evidence>
<organism evidence="3 4">
    <name type="scientific">Glaciihabitans tibetensis</name>
    <dbReference type="NCBI Taxonomy" id="1266600"/>
    <lineage>
        <taxon>Bacteria</taxon>
        <taxon>Bacillati</taxon>
        <taxon>Actinomycetota</taxon>
        <taxon>Actinomycetes</taxon>
        <taxon>Micrococcales</taxon>
        <taxon>Microbacteriaceae</taxon>
        <taxon>Glaciihabitans</taxon>
    </lineage>
</organism>
<dbReference type="Proteomes" id="UP000237983">
    <property type="component" value="Unassembled WGS sequence"/>
</dbReference>
<dbReference type="GO" id="GO:0006353">
    <property type="term" value="P:DNA-templated transcription termination"/>
    <property type="evidence" value="ECO:0007669"/>
    <property type="project" value="InterPro"/>
</dbReference>
<name>A0A2T0VA95_9MICO</name>
<gene>
    <name evidence="3" type="ORF">B0I08_108161</name>
</gene>
<sequence length="136" mass="14745">MSKTNTSNKKTALKTPGKKKPSNKPSSKPGDKKTGEKKAKKALALAEKSVRAAEKAVRASRKKLQKKAHVLSKQTKKLAAEHSTSVDRVTAKAMKVDPGASTLIQLRQQAKERQIPGYSRMNKAELLAALDSSPSR</sequence>
<evidence type="ECO:0000313" key="4">
    <source>
        <dbReference type="Proteomes" id="UP000237983"/>
    </source>
</evidence>
<protein>
    <submittedName>
        <fullName evidence="3">Rho termination factor-like protein</fullName>
    </submittedName>
</protein>
<proteinExistence type="predicted"/>
<reference evidence="3 4" key="1">
    <citation type="submission" date="2018-03" db="EMBL/GenBank/DDBJ databases">
        <title>Genomic Encyclopedia of Type Strains, Phase III (KMG-III): the genomes of soil and plant-associated and newly described type strains.</title>
        <authorList>
            <person name="Whitman W."/>
        </authorList>
    </citation>
    <scope>NUCLEOTIDE SEQUENCE [LARGE SCALE GENOMIC DNA]</scope>
    <source>
        <strain evidence="3 4">CGMCC 1.12484</strain>
    </source>
</reference>
<feature type="domain" description="Rho termination factor-like N-terminal" evidence="2">
    <location>
        <begin position="102"/>
        <end position="129"/>
    </location>
</feature>
<dbReference type="RefSeq" id="WP_181243434.1">
    <property type="nucleotide sequence ID" value="NZ_PVTL01000008.1"/>
</dbReference>